<evidence type="ECO:0000313" key="2">
    <source>
        <dbReference type="Proteomes" id="UP000318050"/>
    </source>
</evidence>
<evidence type="ECO:0000313" key="1">
    <source>
        <dbReference type="EMBL" id="TWB54314.1"/>
    </source>
</evidence>
<name>A0A560IB90_9PROT</name>
<reference evidence="1 2" key="1">
    <citation type="submission" date="2019-06" db="EMBL/GenBank/DDBJ databases">
        <title>Genomic Encyclopedia of Type Strains, Phase IV (KMG-V): Genome sequencing to study the core and pangenomes of soil and plant-associated prokaryotes.</title>
        <authorList>
            <person name="Whitman W."/>
        </authorList>
    </citation>
    <scope>NUCLEOTIDE SEQUENCE [LARGE SCALE GENOMIC DNA]</scope>
    <source>
        <strain evidence="1 2">BR 11140</strain>
    </source>
</reference>
<organism evidence="1 2">
    <name type="scientific">Nitrospirillum amazonense</name>
    <dbReference type="NCBI Taxonomy" id="28077"/>
    <lineage>
        <taxon>Bacteria</taxon>
        <taxon>Pseudomonadati</taxon>
        <taxon>Pseudomonadota</taxon>
        <taxon>Alphaproteobacteria</taxon>
        <taxon>Rhodospirillales</taxon>
        <taxon>Azospirillaceae</taxon>
        <taxon>Nitrospirillum</taxon>
    </lineage>
</organism>
<gene>
    <name evidence="1" type="ORF">FBZ92_11581</name>
</gene>
<dbReference type="EMBL" id="VITT01000015">
    <property type="protein sequence ID" value="TWB54314.1"/>
    <property type="molecule type" value="Genomic_DNA"/>
</dbReference>
<protein>
    <submittedName>
        <fullName evidence="1">Uncharacterized protein</fullName>
    </submittedName>
</protein>
<dbReference type="Proteomes" id="UP000318050">
    <property type="component" value="Unassembled WGS sequence"/>
</dbReference>
<sequence>MVRLFKADARSYYDTLPMLAHRCGDIWRGLPTLGSLGTESCAGLVITPACDLSWQKSDTVTYLPIVPIRAYFSLDAALPLVLEKISAAISLFSGDNLPKRQKYNVYMSPSHDELDALKNGVVDFLENQPRSDKIKIAASRVLSGIEIIKKINSGNLCEIESGDISTLFGSDWQKMKDRMIRNSFSPAIHFLPSDNQEEIFSGVQSHSLVLFRYPITIPVKILNIAQEIGASDWRSQIDSMGIPRILKESLGEVPPIKVLTLKSFFLSDLLTRFSALYNRVGSPDFSDDTITAYINEVDM</sequence>
<dbReference type="AlphaFoldDB" id="A0A560IB90"/>
<dbReference type="OrthoDB" id="8481802at2"/>
<accession>A0A560IB90</accession>
<comment type="caution">
    <text evidence="1">The sequence shown here is derived from an EMBL/GenBank/DDBJ whole genome shotgun (WGS) entry which is preliminary data.</text>
</comment>
<proteinExistence type="predicted"/>